<dbReference type="InterPro" id="IPR032584">
    <property type="entry name" value="DUF4913"/>
</dbReference>
<dbReference type="EMBL" id="CP109441">
    <property type="protein sequence ID" value="WUV42343.1"/>
    <property type="molecule type" value="Genomic_DNA"/>
</dbReference>
<evidence type="ECO:0000313" key="2">
    <source>
        <dbReference type="Proteomes" id="UP001432062"/>
    </source>
</evidence>
<sequence length="140" mass="16015">MASDRLNAMGSQQEVRTTIYLDVVEFVENYLSLVYGDAVGFTNDEVQWCPEWWKHVSVVARLDALWRSWEHYRLDGNTGLSVWLLDHADPHMRELLRRDGPFRHCSVENGHGSTRPLPLKSPMPGLFRDPPVVHSATESG</sequence>
<proteinExistence type="predicted"/>
<dbReference type="Proteomes" id="UP001432062">
    <property type="component" value="Chromosome"/>
</dbReference>
<dbReference type="Pfam" id="PF16259">
    <property type="entry name" value="DUF4913"/>
    <property type="match status" value="1"/>
</dbReference>
<gene>
    <name evidence="1" type="ORF">OG563_24020</name>
</gene>
<reference evidence="1" key="1">
    <citation type="submission" date="2022-10" db="EMBL/GenBank/DDBJ databases">
        <title>The complete genomes of actinobacterial strains from the NBC collection.</title>
        <authorList>
            <person name="Joergensen T.S."/>
            <person name="Alvarez Arevalo M."/>
            <person name="Sterndorff E.B."/>
            <person name="Faurdal D."/>
            <person name="Vuksanovic O."/>
            <person name="Mourched A.-S."/>
            <person name="Charusanti P."/>
            <person name="Shaw S."/>
            <person name="Blin K."/>
            <person name="Weber T."/>
        </authorList>
    </citation>
    <scope>NUCLEOTIDE SEQUENCE</scope>
    <source>
        <strain evidence="1">NBC_01482</strain>
    </source>
</reference>
<protein>
    <submittedName>
        <fullName evidence="1">DUF4913 domain-containing protein</fullName>
    </submittedName>
</protein>
<evidence type="ECO:0000313" key="1">
    <source>
        <dbReference type="EMBL" id="WUV42343.1"/>
    </source>
</evidence>
<organism evidence="1 2">
    <name type="scientific">Nocardia vinacea</name>
    <dbReference type="NCBI Taxonomy" id="96468"/>
    <lineage>
        <taxon>Bacteria</taxon>
        <taxon>Bacillati</taxon>
        <taxon>Actinomycetota</taxon>
        <taxon>Actinomycetes</taxon>
        <taxon>Mycobacteriales</taxon>
        <taxon>Nocardiaceae</taxon>
        <taxon>Nocardia</taxon>
    </lineage>
</organism>
<keyword evidence="2" id="KW-1185">Reference proteome</keyword>
<name>A0ABZ1YH30_9NOCA</name>
<accession>A0ABZ1YH30</accession>
<dbReference type="RefSeq" id="WP_327095645.1">
    <property type="nucleotide sequence ID" value="NZ_CP109149.1"/>
</dbReference>